<evidence type="ECO:0000256" key="4">
    <source>
        <dbReference type="ARBA" id="ARBA00022603"/>
    </source>
</evidence>
<dbReference type="Gene3D" id="3.30.160.110">
    <property type="entry name" value="Siroheme synthase, domain 2"/>
    <property type="match status" value="1"/>
</dbReference>
<dbReference type="SUPFAM" id="SSF51735">
    <property type="entry name" value="NAD(P)-binding Rossmann-fold domains"/>
    <property type="match status" value="1"/>
</dbReference>
<dbReference type="InterPro" id="IPR014777">
    <property type="entry name" value="4pyrrole_Mease_sub1"/>
</dbReference>
<dbReference type="Gene3D" id="3.40.1010.10">
    <property type="entry name" value="Cobalt-precorrin-4 Transmethylase, Domain 1"/>
    <property type="match status" value="1"/>
</dbReference>
<keyword evidence="8" id="KW-0520">NAD</keyword>
<feature type="domain" description="Sirohaem synthase dimerisation" evidence="18">
    <location>
        <begin position="170"/>
        <end position="226"/>
    </location>
</feature>
<dbReference type="Proteomes" id="UP000075636">
    <property type="component" value="Unassembled WGS sequence"/>
</dbReference>
<dbReference type="OrthoDB" id="9815856at2"/>
<dbReference type="AlphaFoldDB" id="A0A149TEC9"/>
<dbReference type="GO" id="GO:0043115">
    <property type="term" value="F:precorrin-2 dehydrogenase activity"/>
    <property type="evidence" value="ECO:0007669"/>
    <property type="project" value="UniProtKB-EC"/>
</dbReference>
<dbReference type="SUPFAM" id="SSF53790">
    <property type="entry name" value="Tetrapyrrole methylase"/>
    <property type="match status" value="1"/>
</dbReference>
<evidence type="ECO:0000256" key="12">
    <source>
        <dbReference type="ARBA" id="ARBA00025705"/>
    </source>
</evidence>
<dbReference type="NCBIfam" id="NF007922">
    <property type="entry name" value="PRK10637.1"/>
    <property type="match status" value="1"/>
</dbReference>
<dbReference type="InterPro" id="IPR012409">
    <property type="entry name" value="Sirohaem_synth"/>
</dbReference>
<dbReference type="PROSITE" id="PS00839">
    <property type="entry name" value="SUMT_1"/>
    <property type="match status" value="1"/>
</dbReference>
<keyword evidence="10" id="KW-0627">Porphyrin biosynthesis</keyword>
<evidence type="ECO:0000256" key="11">
    <source>
        <dbReference type="ARBA" id="ARBA00023268"/>
    </source>
</evidence>
<dbReference type="FunFam" id="3.30.950.10:FF:000001">
    <property type="entry name" value="Siroheme synthase"/>
    <property type="match status" value="1"/>
</dbReference>
<dbReference type="InterPro" id="IPR035996">
    <property type="entry name" value="4pyrrol_Methylase_sf"/>
</dbReference>
<dbReference type="NCBIfam" id="TIGR01469">
    <property type="entry name" value="cobA_cysG_Cterm"/>
    <property type="match status" value="1"/>
</dbReference>
<dbReference type="NCBIfam" id="NF004790">
    <property type="entry name" value="PRK06136.1"/>
    <property type="match status" value="1"/>
</dbReference>
<feature type="active site" description="Proton donor" evidence="15">
    <location>
        <position position="287"/>
    </location>
</feature>
<sequence length="473" mass="50705">MNSQPSHSSSDALPEGGWFPVSLRLAGARVLLVGGGEIAVNKGRLLLDHGARIDVLAETLNPVVQGWVESGAVRHVGGRADEAALREYLPGCRLVYAATDSREVNRQVAALADALNIPVCAVDDPQPSSFITPAQVRRGGVRVAVSTGGAAPVLARRLREQIEALLPEGTGRLSAYMQSRRAWVSEHYPQVQDRKRIWEDFLDGPGAEAARNGDGIRADALLNALLDAECKPGEVWLVGAGPGDPDLLTLKALRLMQNADCVLYDNLLSPALLGMVRRDAELVFVGKQRDRHALPQDEINREMIRRAQAGERVLRLKGGDPFIFGRGGEEIEALVEAGVAFRLVPGISAANGCAAYSGIPLTHRDCAQACLFVTGHAKADGVLDLPWDDMADRRQTVVIYMGISTLPQLAAGLLEKGLPADWPVAIVERGTQPSQRVLTGTLNTIAQQAAEARVKSPALVIVGQVVRHRVISP</sequence>
<dbReference type="InterPro" id="IPR006366">
    <property type="entry name" value="CobA/CysG_C"/>
</dbReference>
<evidence type="ECO:0000256" key="9">
    <source>
        <dbReference type="ARBA" id="ARBA00023239"/>
    </source>
</evidence>
<dbReference type="RefSeq" id="WP_062110307.1">
    <property type="nucleotide sequence ID" value="NZ_LHZR01000114.1"/>
</dbReference>
<dbReference type="Gene3D" id="3.30.950.10">
    <property type="entry name" value="Methyltransferase, Cobalt-precorrin-4 Transmethylase, Domain 2"/>
    <property type="match status" value="1"/>
</dbReference>
<reference evidence="20 21" key="1">
    <citation type="submission" date="2015-06" db="EMBL/GenBank/DDBJ databases">
        <title>Improved classification and identification of acetic acid bacteria using matrix-assisted laser desorption/ionization time-of-flight mass spectrometry; Gluconobacter nephelii and Gluconobacter uchimurae are later heterotypic synonyms of Gluconobacter japonicus and Gluconobacter oxydans, respectively.</title>
        <authorList>
            <person name="Li L."/>
            <person name="Cleenwerck I."/>
            <person name="De Vuyst L."/>
            <person name="Vandamme P."/>
        </authorList>
    </citation>
    <scope>NUCLEOTIDE SEQUENCE [LARGE SCALE GENOMIC DNA]</scope>
    <source>
        <strain evidence="20 21">LMG 1768</strain>
    </source>
</reference>
<keyword evidence="3" id="KW-0169">Cobalamin biosynthesis</keyword>
<feature type="domain" description="Tetrapyrrole methylase" evidence="17">
    <location>
        <begin position="235"/>
        <end position="445"/>
    </location>
</feature>
<evidence type="ECO:0000256" key="1">
    <source>
        <dbReference type="ARBA" id="ARBA00005010"/>
    </source>
</evidence>
<feature type="active site" description="Proton acceptor" evidence="15">
    <location>
        <position position="265"/>
    </location>
</feature>
<evidence type="ECO:0000256" key="2">
    <source>
        <dbReference type="ARBA" id="ARBA00005879"/>
    </source>
</evidence>
<feature type="domain" description="Siroheme synthase central" evidence="19">
    <location>
        <begin position="138"/>
        <end position="164"/>
    </location>
</feature>
<dbReference type="GO" id="GO:0019354">
    <property type="term" value="P:siroheme biosynthetic process"/>
    <property type="evidence" value="ECO:0007669"/>
    <property type="project" value="UniProtKB-UniPathway"/>
</dbReference>
<evidence type="ECO:0000256" key="16">
    <source>
        <dbReference type="RuleBase" id="RU003960"/>
    </source>
</evidence>
<dbReference type="GO" id="GO:0051266">
    <property type="term" value="F:sirohydrochlorin ferrochelatase activity"/>
    <property type="evidence" value="ECO:0007669"/>
    <property type="project" value="InterPro"/>
</dbReference>
<evidence type="ECO:0000256" key="6">
    <source>
        <dbReference type="ARBA" id="ARBA00022691"/>
    </source>
</evidence>
<dbReference type="STRING" id="318683.A0U94_04435"/>
<proteinExistence type="inferred from homology"/>
<dbReference type="Gene3D" id="3.40.50.720">
    <property type="entry name" value="NAD(P)-binding Rossmann-like Domain"/>
    <property type="match status" value="1"/>
</dbReference>
<dbReference type="Pfam" id="PF13241">
    <property type="entry name" value="NAD_binding_7"/>
    <property type="match status" value="1"/>
</dbReference>
<dbReference type="InterPro" id="IPR014776">
    <property type="entry name" value="4pyrrole_Mease_sub2"/>
</dbReference>
<comment type="pathway">
    <text evidence="12">Porphyrin-containing compound metabolism; siroheme biosynthesis; precorrin-2 from uroporphyrinogen III: step 1/1.</text>
</comment>
<dbReference type="PIRSF" id="PIRSF036426">
    <property type="entry name" value="Sirohaem_synth"/>
    <property type="match status" value="1"/>
</dbReference>
<dbReference type="GO" id="GO:0004851">
    <property type="term" value="F:uroporphyrin-III C-methyltransferase activity"/>
    <property type="evidence" value="ECO:0007669"/>
    <property type="project" value="InterPro"/>
</dbReference>
<evidence type="ECO:0000256" key="7">
    <source>
        <dbReference type="ARBA" id="ARBA00023002"/>
    </source>
</evidence>
<evidence type="ECO:0000259" key="18">
    <source>
        <dbReference type="Pfam" id="PF10414"/>
    </source>
</evidence>
<evidence type="ECO:0000313" key="21">
    <source>
        <dbReference type="Proteomes" id="UP000075636"/>
    </source>
</evidence>
<evidence type="ECO:0000313" key="20">
    <source>
        <dbReference type="EMBL" id="KXV45666.1"/>
    </source>
</evidence>
<comment type="caution">
    <text evidence="20">The sequence shown here is derived from an EMBL/GenBank/DDBJ whole genome shotgun (WGS) entry which is preliminary data.</text>
</comment>
<dbReference type="GO" id="GO:0051287">
    <property type="term" value="F:NAD binding"/>
    <property type="evidence" value="ECO:0007669"/>
    <property type="project" value="InterPro"/>
</dbReference>
<dbReference type="PATRIC" id="fig|318683.6.peg.37"/>
<dbReference type="UniPathway" id="UPA00262">
    <property type="reaction ID" value="UER00211"/>
</dbReference>
<evidence type="ECO:0000256" key="15">
    <source>
        <dbReference type="PIRSR" id="PIRSR036426-1"/>
    </source>
</evidence>
<dbReference type="EMBL" id="LHZR01000114">
    <property type="protein sequence ID" value="KXV45666.1"/>
    <property type="molecule type" value="Genomic_DNA"/>
</dbReference>
<evidence type="ECO:0000256" key="3">
    <source>
        <dbReference type="ARBA" id="ARBA00022573"/>
    </source>
</evidence>
<dbReference type="Pfam" id="PF10414">
    <property type="entry name" value="CysG_dimeriser"/>
    <property type="match status" value="1"/>
</dbReference>
<comment type="catalytic activity">
    <reaction evidence="13">
        <text>precorrin-2 + NAD(+) = sirohydrochlorin + NADH + 2 H(+)</text>
        <dbReference type="Rhea" id="RHEA:15613"/>
        <dbReference type="ChEBI" id="CHEBI:15378"/>
        <dbReference type="ChEBI" id="CHEBI:57540"/>
        <dbReference type="ChEBI" id="CHEBI:57945"/>
        <dbReference type="ChEBI" id="CHEBI:58351"/>
        <dbReference type="ChEBI" id="CHEBI:58827"/>
        <dbReference type="EC" id="1.3.1.76"/>
    </reaction>
</comment>
<evidence type="ECO:0000256" key="14">
    <source>
        <dbReference type="ARBA" id="ARBA00060548"/>
    </source>
</evidence>
<dbReference type="FunFam" id="3.40.1010.10:FF:000001">
    <property type="entry name" value="Siroheme synthase"/>
    <property type="match status" value="1"/>
</dbReference>
<accession>A0A149TEC9</accession>
<keyword evidence="7" id="KW-0560">Oxidoreductase</keyword>
<evidence type="ECO:0000259" key="19">
    <source>
        <dbReference type="Pfam" id="PF14824"/>
    </source>
</evidence>
<dbReference type="GO" id="GO:0032259">
    <property type="term" value="P:methylation"/>
    <property type="evidence" value="ECO:0007669"/>
    <property type="project" value="UniProtKB-KW"/>
</dbReference>
<protein>
    <submittedName>
        <fullName evidence="20">Sirohydrochlorin ferrochelatase</fullName>
    </submittedName>
</protein>
<evidence type="ECO:0000256" key="10">
    <source>
        <dbReference type="ARBA" id="ARBA00023244"/>
    </source>
</evidence>
<dbReference type="PANTHER" id="PTHR45790">
    <property type="entry name" value="SIROHEME SYNTHASE-RELATED"/>
    <property type="match status" value="1"/>
</dbReference>
<evidence type="ECO:0000256" key="5">
    <source>
        <dbReference type="ARBA" id="ARBA00022679"/>
    </source>
</evidence>
<dbReference type="PROSITE" id="PS00840">
    <property type="entry name" value="SUMT_2"/>
    <property type="match status" value="1"/>
</dbReference>
<evidence type="ECO:0000259" key="17">
    <source>
        <dbReference type="Pfam" id="PF00590"/>
    </source>
</evidence>
<dbReference type="InterPro" id="IPR028281">
    <property type="entry name" value="Sirohaem_synthase_central"/>
</dbReference>
<dbReference type="GO" id="GO:0009236">
    <property type="term" value="P:cobalamin biosynthetic process"/>
    <property type="evidence" value="ECO:0007669"/>
    <property type="project" value="UniProtKB-KW"/>
</dbReference>
<keyword evidence="9" id="KW-0456">Lyase</keyword>
<dbReference type="InterPro" id="IPR050161">
    <property type="entry name" value="Siro_Cobalamin_biosynth"/>
</dbReference>
<dbReference type="CDD" id="cd11642">
    <property type="entry name" value="SUMT"/>
    <property type="match status" value="1"/>
</dbReference>
<keyword evidence="5 16" id="KW-0808">Transferase</keyword>
<dbReference type="InterPro" id="IPR019478">
    <property type="entry name" value="Sirohaem_synthase_dimer_dom"/>
</dbReference>
<dbReference type="Pfam" id="PF14824">
    <property type="entry name" value="Sirohm_synth_M"/>
    <property type="match status" value="1"/>
</dbReference>
<dbReference type="Pfam" id="PF00590">
    <property type="entry name" value="TP_methylase"/>
    <property type="match status" value="1"/>
</dbReference>
<keyword evidence="6" id="KW-0949">S-adenosyl-L-methionine</keyword>
<dbReference type="InterPro" id="IPR036291">
    <property type="entry name" value="NAD(P)-bd_dom_sf"/>
</dbReference>
<name>A0A149TEC9_9PROT</name>
<keyword evidence="11" id="KW-0511">Multifunctional enzyme</keyword>
<dbReference type="InterPro" id="IPR003043">
    <property type="entry name" value="Uropor_MeTrfase_CS"/>
</dbReference>
<keyword evidence="4 16" id="KW-0489">Methyltransferase</keyword>
<gene>
    <name evidence="20" type="ORF">AD945_15735</name>
</gene>
<evidence type="ECO:0000256" key="13">
    <source>
        <dbReference type="ARBA" id="ARBA00047561"/>
    </source>
</evidence>
<evidence type="ECO:0000256" key="8">
    <source>
        <dbReference type="ARBA" id="ARBA00023027"/>
    </source>
</evidence>
<dbReference type="SUPFAM" id="SSF75615">
    <property type="entry name" value="Siroheme synthase middle domains-like"/>
    <property type="match status" value="1"/>
</dbReference>
<comment type="pathway">
    <text evidence="14">Cofactor biosynthesis; adenosylcobalamin biosynthesis; precorrin-2 from uroporphyrinogen III: step 1/1.</text>
</comment>
<dbReference type="InterPro" id="IPR000878">
    <property type="entry name" value="4pyrrol_Mease"/>
</dbReference>
<comment type="similarity">
    <text evidence="2 16">Belongs to the precorrin methyltransferase family.</text>
</comment>
<comment type="pathway">
    <text evidence="1">Porphyrin-containing compound metabolism; siroheme biosynthesis; sirohydrochlorin from precorrin-2: step 1/1.</text>
</comment>
<dbReference type="PANTHER" id="PTHR45790:SF1">
    <property type="entry name" value="SIROHEME SYNTHASE"/>
    <property type="match status" value="1"/>
</dbReference>
<dbReference type="Gene3D" id="1.10.8.210">
    <property type="entry name" value="Sirohaem synthase, dimerisation domain"/>
    <property type="match status" value="1"/>
</dbReference>
<dbReference type="NCBIfam" id="TIGR01470">
    <property type="entry name" value="cysG_Nterm"/>
    <property type="match status" value="1"/>
</dbReference>
<organism evidence="20 21">
    <name type="scientific">Gluconobacter albidus</name>
    <dbReference type="NCBI Taxonomy" id="318683"/>
    <lineage>
        <taxon>Bacteria</taxon>
        <taxon>Pseudomonadati</taxon>
        <taxon>Pseudomonadota</taxon>
        <taxon>Alphaproteobacteria</taxon>
        <taxon>Acetobacterales</taxon>
        <taxon>Acetobacteraceae</taxon>
        <taxon>Gluconobacter</taxon>
    </lineage>
</organism>
<dbReference type="InterPro" id="IPR006367">
    <property type="entry name" value="Sirohaem_synthase_N"/>
</dbReference>
<dbReference type="InterPro" id="IPR037115">
    <property type="entry name" value="Sirohaem_synt_dimer_dom_sf"/>
</dbReference>